<gene>
    <name evidence="4" type="ORF">CYCCA115_LOCUS13342</name>
</gene>
<feature type="domain" description="AAA+ ATPase" evidence="3">
    <location>
        <begin position="571"/>
        <end position="708"/>
    </location>
</feature>
<dbReference type="InterPro" id="IPR003959">
    <property type="entry name" value="ATPase_AAA_core"/>
</dbReference>
<dbReference type="InterPro" id="IPR003593">
    <property type="entry name" value="AAA+_ATPase"/>
</dbReference>
<evidence type="ECO:0000256" key="1">
    <source>
        <dbReference type="ARBA" id="ARBA00022741"/>
    </source>
</evidence>
<dbReference type="PANTHER" id="PTHR23077:SF171">
    <property type="entry name" value="NUCLEAR VALOSIN-CONTAINING PROTEIN-LIKE"/>
    <property type="match status" value="1"/>
</dbReference>
<proteinExistence type="predicted"/>
<dbReference type="EMBL" id="CAKOGP040001792">
    <property type="protein sequence ID" value="CAJ1951994.1"/>
    <property type="molecule type" value="Genomic_DNA"/>
</dbReference>
<dbReference type="Gene3D" id="1.10.8.60">
    <property type="match status" value="1"/>
</dbReference>
<accession>A0AAD2FSS2</accession>
<dbReference type="InterPro" id="IPR050168">
    <property type="entry name" value="AAA_ATPase_domain"/>
</dbReference>
<reference evidence="4" key="1">
    <citation type="submission" date="2023-08" db="EMBL/GenBank/DDBJ databases">
        <authorList>
            <person name="Audoor S."/>
            <person name="Bilcke G."/>
        </authorList>
    </citation>
    <scope>NUCLEOTIDE SEQUENCE</scope>
</reference>
<dbReference type="GO" id="GO:0005524">
    <property type="term" value="F:ATP binding"/>
    <property type="evidence" value="ECO:0007669"/>
    <property type="project" value="UniProtKB-KW"/>
</dbReference>
<evidence type="ECO:0000259" key="3">
    <source>
        <dbReference type="SMART" id="SM00382"/>
    </source>
</evidence>
<dbReference type="AlphaFoldDB" id="A0AAD2FSS2"/>
<name>A0AAD2FSS2_9STRA</name>
<organism evidence="4 5">
    <name type="scientific">Cylindrotheca closterium</name>
    <dbReference type="NCBI Taxonomy" id="2856"/>
    <lineage>
        <taxon>Eukaryota</taxon>
        <taxon>Sar</taxon>
        <taxon>Stramenopiles</taxon>
        <taxon>Ochrophyta</taxon>
        <taxon>Bacillariophyta</taxon>
        <taxon>Bacillariophyceae</taxon>
        <taxon>Bacillariophycidae</taxon>
        <taxon>Bacillariales</taxon>
        <taxon>Bacillariaceae</taxon>
        <taxon>Cylindrotheca</taxon>
    </lineage>
</organism>
<keyword evidence="2" id="KW-0067">ATP-binding</keyword>
<dbReference type="GO" id="GO:0016887">
    <property type="term" value="F:ATP hydrolysis activity"/>
    <property type="evidence" value="ECO:0007669"/>
    <property type="project" value="InterPro"/>
</dbReference>
<evidence type="ECO:0000313" key="5">
    <source>
        <dbReference type="Proteomes" id="UP001295423"/>
    </source>
</evidence>
<keyword evidence="5" id="KW-1185">Reference proteome</keyword>
<comment type="caution">
    <text evidence="4">The sequence shown here is derived from an EMBL/GenBank/DDBJ whole genome shotgun (WGS) entry which is preliminary data.</text>
</comment>
<dbReference type="PROSITE" id="PS51257">
    <property type="entry name" value="PROKAR_LIPOPROTEIN"/>
    <property type="match status" value="1"/>
</dbReference>
<dbReference type="InterPro" id="IPR027417">
    <property type="entry name" value="P-loop_NTPase"/>
</dbReference>
<dbReference type="CDD" id="cd19481">
    <property type="entry name" value="RecA-like_protease"/>
    <property type="match status" value="1"/>
</dbReference>
<dbReference type="SMART" id="SM00382">
    <property type="entry name" value="AAA"/>
    <property type="match status" value="1"/>
</dbReference>
<dbReference type="Pfam" id="PF00004">
    <property type="entry name" value="AAA"/>
    <property type="match status" value="1"/>
</dbReference>
<evidence type="ECO:0000313" key="4">
    <source>
        <dbReference type="EMBL" id="CAJ1951994.1"/>
    </source>
</evidence>
<sequence>MSKQVFTPLFIQIIFITSCLPFLGQAFVPNYSKNVIAKQASMDAPIGRDIVIQRNSNVIGITSSSSRTTKSLSSSLPGSFATKFEELQSLESRLEVLERSAPSALTSFYEPGLKSFSIKPGSVDRMSITSTCYALTAVLAANEESLYDSEINLDLSPFVDDDEDEENSGDKIQARAVVQELLKAEWRVDDLFQVPLLLNTILKVDASRSVIGEDIQKDLAPKVRELVEAVLEARPQRRAGANQQYSDYIGYLCCQAYATLYESTEVPSAPDSDLLNKKAGLGGLPTKVIPKGAASRLSLALTRSAEISFNELCRQLAYRAADERSSFDVIRLAYSLLSYVTASNSLAGTAGRELVPGEGPSPGSRVSLPNRKLIKAALDAFFSEQKDDGLWDKGQPIYKSFRRSGRNVGNAFVFAADTLGCLLSKLPAESFRPHLDKLEKTLQWIESHQLVEVIPDYCDAESGQCYGKALRGWSSPHLTEDTGPLSWSTAQTLRCVSEMRRVVRALQNVDVLAEFKGLKNMEKTPQMAAWDRLLDTDLGAVGPKTRTLKEVLEERVIVPFEYSSSNPGFGAAYSVILFGPPGTAKTTICEALAERMGWDFLVIDTTAFLADGLTNVASRIRYVFERLQSLERCVILFDEIEEFCLDRETPGLGMESRMLTTAMLTAINDLRRAKRSVFFLATNRLRAFDSAVIRPGRFDMQLFVGTPNLEAKVLQLRTKMASMPISKETKKRTEEKFRSFLESAWEKDAMFMNYLEGIQFATTCANIVATQGEEGLTEEAMSVILDTQAAVMTARGAVREEYLASMDMSRL</sequence>
<dbReference type="SUPFAM" id="SSF52540">
    <property type="entry name" value="P-loop containing nucleoside triphosphate hydrolases"/>
    <property type="match status" value="1"/>
</dbReference>
<evidence type="ECO:0000256" key="2">
    <source>
        <dbReference type="ARBA" id="ARBA00022840"/>
    </source>
</evidence>
<dbReference type="PANTHER" id="PTHR23077">
    <property type="entry name" value="AAA-FAMILY ATPASE"/>
    <property type="match status" value="1"/>
</dbReference>
<keyword evidence="1" id="KW-0547">Nucleotide-binding</keyword>
<dbReference type="Gene3D" id="3.40.50.300">
    <property type="entry name" value="P-loop containing nucleotide triphosphate hydrolases"/>
    <property type="match status" value="1"/>
</dbReference>
<protein>
    <recommendedName>
        <fullName evidence="3">AAA+ ATPase domain-containing protein</fullName>
    </recommendedName>
</protein>
<dbReference type="Proteomes" id="UP001295423">
    <property type="component" value="Unassembled WGS sequence"/>
</dbReference>